<dbReference type="Pfam" id="PF11751">
    <property type="entry name" value="PorP_SprF"/>
    <property type="match status" value="1"/>
</dbReference>
<dbReference type="RefSeq" id="WP_076382815.1">
    <property type="nucleotide sequence ID" value="NZ_AP017422.1"/>
</dbReference>
<dbReference type="EMBL" id="FTOR01000017">
    <property type="protein sequence ID" value="SIT34594.1"/>
    <property type="molecule type" value="Genomic_DNA"/>
</dbReference>
<protein>
    <submittedName>
        <fullName evidence="2">Type IX secretion system membrane protein, PorP/SprF family</fullName>
    </submittedName>
</protein>
<dbReference type="OrthoDB" id="626665at2"/>
<keyword evidence="3" id="KW-1185">Reference proteome</keyword>
<evidence type="ECO:0000313" key="2">
    <source>
        <dbReference type="EMBL" id="SIT34594.1"/>
    </source>
</evidence>
<organism evidence="2 3">
    <name type="scientific">Filimonas lacunae</name>
    <dbReference type="NCBI Taxonomy" id="477680"/>
    <lineage>
        <taxon>Bacteria</taxon>
        <taxon>Pseudomonadati</taxon>
        <taxon>Bacteroidota</taxon>
        <taxon>Chitinophagia</taxon>
        <taxon>Chitinophagales</taxon>
        <taxon>Chitinophagaceae</taxon>
        <taxon>Filimonas</taxon>
    </lineage>
</organism>
<accession>A0A173MEK6</accession>
<dbReference type="Proteomes" id="UP000186917">
    <property type="component" value="Unassembled WGS sequence"/>
</dbReference>
<proteinExistence type="predicted"/>
<dbReference type="AlphaFoldDB" id="A0A173MEK6"/>
<evidence type="ECO:0000313" key="3">
    <source>
        <dbReference type="Proteomes" id="UP000186917"/>
    </source>
</evidence>
<dbReference type="NCBIfam" id="TIGR03519">
    <property type="entry name" value="T9SS_PorP_fam"/>
    <property type="match status" value="1"/>
</dbReference>
<name>A0A173MEK6_9BACT</name>
<evidence type="ECO:0000256" key="1">
    <source>
        <dbReference type="SAM" id="SignalP"/>
    </source>
</evidence>
<feature type="signal peptide" evidence="1">
    <location>
        <begin position="1"/>
        <end position="20"/>
    </location>
</feature>
<dbReference type="KEGG" id="fln:FLA_1880"/>
<reference evidence="3" key="1">
    <citation type="submission" date="2017-01" db="EMBL/GenBank/DDBJ databases">
        <authorList>
            <person name="Varghese N."/>
            <person name="Submissions S."/>
        </authorList>
    </citation>
    <scope>NUCLEOTIDE SEQUENCE [LARGE SCALE GENOMIC DNA]</scope>
    <source>
        <strain evidence="3">DSM 21054</strain>
    </source>
</reference>
<dbReference type="InterPro" id="IPR019861">
    <property type="entry name" value="PorP/SprF_Bacteroidetes"/>
</dbReference>
<dbReference type="STRING" id="477680.SAMN05421788_11757"/>
<keyword evidence="1" id="KW-0732">Signal</keyword>
<feature type="chain" id="PRO_5030022844" evidence="1">
    <location>
        <begin position="21"/>
        <end position="329"/>
    </location>
</feature>
<gene>
    <name evidence="2" type="ORF">SAMN05421788_11757</name>
</gene>
<sequence>MKRSVLGLVCVLVMSLHASAQQDVQFSQYVFNGLTINPAYAGYKEDLYFNATYRQQWATFPGAPKTGTISLDGITNAPEERVGVGGQITWDKLGPQSSLSLTGSYAYRIPLDYDNEERLALGIGFALTQYSLDGTDYKYLDDNDPDIPLGKVTKWKPDASFGAYYSNPNTYVGLSVMNLFALPGSQKLIFGNGTTYTTLSKKRHIYLTAGTIWEVSESIALKPSILIKEDFLGPTSVDFNTFVFLSETVWAGLSYRTGMKLWNKEALQTSLNYSNALSLMLEVWATDQLRIGYSYDFNTNGVGKYQAGSHELSIGMLFRTKDREMPKMF</sequence>